<sequence length="58" mass="6408">MKGLPNRKFGGNKPTESIVVAEWGENACVYTFTVPGPFSVAIFKKLGSGEAFKIWVFR</sequence>
<organism evidence="1 2">
    <name type="scientific">Allacma fusca</name>
    <dbReference type="NCBI Taxonomy" id="39272"/>
    <lineage>
        <taxon>Eukaryota</taxon>
        <taxon>Metazoa</taxon>
        <taxon>Ecdysozoa</taxon>
        <taxon>Arthropoda</taxon>
        <taxon>Hexapoda</taxon>
        <taxon>Collembola</taxon>
        <taxon>Symphypleona</taxon>
        <taxon>Sminthuridae</taxon>
        <taxon>Allacma</taxon>
    </lineage>
</organism>
<protein>
    <submittedName>
        <fullName evidence="1">Uncharacterized protein</fullName>
    </submittedName>
</protein>
<evidence type="ECO:0000313" key="2">
    <source>
        <dbReference type="Proteomes" id="UP000708208"/>
    </source>
</evidence>
<dbReference type="AlphaFoldDB" id="A0A8J2KR34"/>
<proteinExistence type="predicted"/>
<comment type="caution">
    <text evidence="1">The sequence shown here is derived from an EMBL/GenBank/DDBJ whole genome shotgun (WGS) entry which is preliminary data.</text>
</comment>
<reference evidence="1" key="1">
    <citation type="submission" date="2021-06" db="EMBL/GenBank/DDBJ databases">
        <authorList>
            <person name="Hodson N. C."/>
            <person name="Mongue J. A."/>
            <person name="Jaron S. K."/>
        </authorList>
    </citation>
    <scope>NUCLEOTIDE SEQUENCE</scope>
</reference>
<feature type="non-terminal residue" evidence="1">
    <location>
        <position position="58"/>
    </location>
</feature>
<accession>A0A8J2KR34</accession>
<dbReference type="Proteomes" id="UP000708208">
    <property type="component" value="Unassembled WGS sequence"/>
</dbReference>
<evidence type="ECO:0000313" key="1">
    <source>
        <dbReference type="EMBL" id="CAG7817787.1"/>
    </source>
</evidence>
<keyword evidence="2" id="KW-1185">Reference proteome</keyword>
<name>A0A8J2KR34_9HEXA</name>
<gene>
    <name evidence="1" type="ORF">AFUS01_LOCUS28333</name>
</gene>
<dbReference type="EMBL" id="CAJVCH010403371">
    <property type="protein sequence ID" value="CAG7817787.1"/>
    <property type="molecule type" value="Genomic_DNA"/>
</dbReference>